<dbReference type="GO" id="GO:0016705">
    <property type="term" value="F:oxidoreductase activity, acting on paired donors, with incorporation or reduction of molecular oxygen"/>
    <property type="evidence" value="ECO:0007669"/>
    <property type="project" value="InterPro"/>
</dbReference>
<evidence type="ECO:0000256" key="1">
    <source>
        <dbReference type="ARBA" id="ARBA00001971"/>
    </source>
</evidence>
<dbReference type="InterPro" id="IPR002401">
    <property type="entry name" value="Cyt_P450_E_grp-I"/>
</dbReference>
<evidence type="ECO:0000313" key="9">
    <source>
        <dbReference type="EMBL" id="KAJ9615983.1"/>
    </source>
</evidence>
<dbReference type="PRINTS" id="PR00463">
    <property type="entry name" value="EP450I"/>
</dbReference>
<feature type="transmembrane region" description="Helical" evidence="8">
    <location>
        <begin position="23"/>
        <end position="43"/>
    </location>
</feature>
<evidence type="ECO:0000313" key="10">
    <source>
        <dbReference type="Proteomes" id="UP001172681"/>
    </source>
</evidence>
<dbReference type="Proteomes" id="UP001172681">
    <property type="component" value="Unassembled WGS sequence"/>
</dbReference>
<comment type="similarity">
    <text evidence="2 7">Belongs to the cytochrome P450 family.</text>
</comment>
<dbReference type="SUPFAM" id="SSF48264">
    <property type="entry name" value="Cytochrome P450"/>
    <property type="match status" value="1"/>
</dbReference>
<accession>A0AA39CQ89</accession>
<dbReference type="InterPro" id="IPR001128">
    <property type="entry name" value="Cyt_P450"/>
</dbReference>
<evidence type="ECO:0000256" key="5">
    <source>
        <dbReference type="ARBA" id="ARBA00023004"/>
    </source>
</evidence>
<dbReference type="PROSITE" id="PS00086">
    <property type="entry name" value="CYTOCHROME_P450"/>
    <property type="match status" value="1"/>
</dbReference>
<reference evidence="9" key="1">
    <citation type="submission" date="2022-10" db="EMBL/GenBank/DDBJ databases">
        <title>Culturing micro-colonial fungi from biological soil crusts in the Mojave desert and describing Neophaeococcomyces mojavensis, and introducing the new genera and species Taxawa tesnikishii.</title>
        <authorList>
            <person name="Kurbessoian T."/>
            <person name="Stajich J.E."/>
        </authorList>
    </citation>
    <scope>NUCLEOTIDE SEQUENCE</scope>
    <source>
        <strain evidence="9">TK_35</strain>
    </source>
</reference>
<evidence type="ECO:0000256" key="7">
    <source>
        <dbReference type="RuleBase" id="RU000461"/>
    </source>
</evidence>
<evidence type="ECO:0000256" key="8">
    <source>
        <dbReference type="SAM" id="Phobius"/>
    </source>
</evidence>
<keyword evidence="7" id="KW-0503">Monooxygenase</keyword>
<evidence type="ECO:0000256" key="4">
    <source>
        <dbReference type="ARBA" id="ARBA00023002"/>
    </source>
</evidence>
<organism evidence="9 10">
    <name type="scientific">Knufia peltigerae</name>
    <dbReference type="NCBI Taxonomy" id="1002370"/>
    <lineage>
        <taxon>Eukaryota</taxon>
        <taxon>Fungi</taxon>
        <taxon>Dikarya</taxon>
        <taxon>Ascomycota</taxon>
        <taxon>Pezizomycotina</taxon>
        <taxon>Eurotiomycetes</taxon>
        <taxon>Chaetothyriomycetidae</taxon>
        <taxon>Chaetothyriales</taxon>
        <taxon>Trichomeriaceae</taxon>
        <taxon>Knufia</taxon>
    </lineage>
</organism>
<dbReference type="InterPro" id="IPR017972">
    <property type="entry name" value="Cyt_P450_CS"/>
</dbReference>
<evidence type="ECO:0008006" key="11">
    <source>
        <dbReference type="Google" id="ProtNLM"/>
    </source>
</evidence>
<sequence>MGILTNWHPQLSTEPTFESKWKVNLTLVVPISIVIVAFLGRAVHELYLSPLRHVPGPKLAALSDLWLLRKLYALKKCGTIHQCFTQYGPIVRIGPNKIAINDIDMIKPVYGVGTRFVKSTWYETWALSGRQNVFTIIDPKAHANRRRITSQLMSHNNLVKYLPAVNQNVASFVKLCERKKKLGEQLDFLVLYRYLALDVLSSATFGKNFCLLETGQDHPFSDDLDACVAVLPPRGYMPSWLWNLVKRIPHKRWQFLVGGERRIFDYSQEVVKEQERLPPTEPPTIVRKYLDHREEDGTVLPYDIIIGETANLFFAGTDTTSNSLSFITWEIASKPHVQRKLFDELKANMAKDETPLLEDVQTWPYLNAVIKEGLRKYAAAPSHMERVVPQGGATLNGFYLPAGTIVGTQIYSMHRNELVYHDPEEYIPERWLMGNETEEMRRHYMPFGLGSRVCMGQYVAMMEMRLVLAALVRHYQLVVPEGFDHASMEMKDFWLVFPKGHSLKLNLIERPE</sequence>
<dbReference type="PRINTS" id="PR00385">
    <property type="entry name" value="P450"/>
</dbReference>
<evidence type="ECO:0000256" key="6">
    <source>
        <dbReference type="PIRSR" id="PIRSR602401-1"/>
    </source>
</evidence>
<dbReference type="InterPro" id="IPR050121">
    <property type="entry name" value="Cytochrome_P450_monoxygenase"/>
</dbReference>
<keyword evidence="4 7" id="KW-0560">Oxidoreductase</keyword>
<dbReference type="EMBL" id="JAPDRN010000176">
    <property type="protein sequence ID" value="KAJ9615983.1"/>
    <property type="molecule type" value="Genomic_DNA"/>
</dbReference>
<dbReference type="PANTHER" id="PTHR24305:SF166">
    <property type="entry name" value="CYTOCHROME P450 12A4, MITOCHONDRIAL-RELATED"/>
    <property type="match status" value="1"/>
</dbReference>
<dbReference type="Gene3D" id="1.10.630.10">
    <property type="entry name" value="Cytochrome P450"/>
    <property type="match status" value="1"/>
</dbReference>
<dbReference type="AlphaFoldDB" id="A0AA39CQ89"/>
<comment type="cofactor">
    <cofactor evidence="1 6">
        <name>heme</name>
        <dbReference type="ChEBI" id="CHEBI:30413"/>
    </cofactor>
</comment>
<dbReference type="GO" id="GO:0020037">
    <property type="term" value="F:heme binding"/>
    <property type="evidence" value="ECO:0007669"/>
    <property type="project" value="InterPro"/>
</dbReference>
<dbReference type="PANTHER" id="PTHR24305">
    <property type="entry name" value="CYTOCHROME P450"/>
    <property type="match status" value="1"/>
</dbReference>
<keyword evidence="3 6" id="KW-0479">Metal-binding</keyword>
<comment type="caution">
    <text evidence="9">The sequence shown here is derived from an EMBL/GenBank/DDBJ whole genome shotgun (WGS) entry which is preliminary data.</text>
</comment>
<name>A0AA39CQ89_9EURO</name>
<dbReference type="InterPro" id="IPR036396">
    <property type="entry name" value="Cyt_P450_sf"/>
</dbReference>
<dbReference type="GO" id="GO:0005506">
    <property type="term" value="F:iron ion binding"/>
    <property type="evidence" value="ECO:0007669"/>
    <property type="project" value="InterPro"/>
</dbReference>
<protein>
    <recommendedName>
        <fullName evidence="11">Cytochrome P450</fullName>
    </recommendedName>
</protein>
<evidence type="ECO:0000256" key="3">
    <source>
        <dbReference type="ARBA" id="ARBA00022723"/>
    </source>
</evidence>
<proteinExistence type="inferred from homology"/>
<dbReference type="Pfam" id="PF00067">
    <property type="entry name" value="p450"/>
    <property type="match status" value="1"/>
</dbReference>
<evidence type="ECO:0000256" key="2">
    <source>
        <dbReference type="ARBA" id="ARBA00010617"/>
    </source>
</evidence>
<dbReference type="GO" id="GO:0004497">
    <property type="term" value="F:monooxygenase activity"/>
    <property type="evidence" value="ECO:0007669"/>
    <property type="project" value="UniProtKB-KW"/>
</dbReference>
<keyword evidence="8" id="KW-1133">Transmembrane helix</keyword>
<feature type="binding site" description="axial binding residue" evidence="6">
    <location>
        <position position="454"/>
    </location>
    <ligand>
        <name>heme</name>
        <dbReference type="ChEBI" id="CHEBI:30413"/>
    </ligand>
    <ligandPart>
        <name>Fe</name>
        <dbReference type="ChEBI" id="CHEBI:18248"/>
    </ligandPart>
</feature>
<keyword evidence="10" id="KW-1185">Reference proteome</keyword>
<keyword evidence="6 7" id="KW-0349">Heme</keyword>
<keyword evidence="8" id="KW-0812">Transmembrane</keyword>
<gene>
    <name evidence="9" type="ORF">H2204_014198</name>
</gene>
<keyword evidence="8" id="KW-0472">Membrane</keyword>
<keyword evidence="5 6" id="KW-0408">Iron</keyword>